<evidence type="ECO:0000313" key="3">
    <source>
        <dbReference type="EMBL" id="OLP79729.1"/>
    </source>
</evidence>
<dbReference type="Gene3D" id="3.30.40.10">
    <property type="entry name" value="Zinc/RING finger domain, C3HC4 (zinc finger)"/>
    <property type="match status" value="1"/>
</dbReference>
<dbReference type="CDD" id="cd16448">
    <property type="entry name" value="RING-H2"/>
    <property type="match status" value="1"/>
</dbReference>
<keyword evidence="4" id="KW-1185">Reference proteome</keyword>
<dbReference type="SUPFAM" id="SSF57850">
    <property type="entry name" value="RING/U-box"/>
    <property type="match status" value="1"/>
</dbReference>
<dbReference type="Proteomes" id="UP000186817">
    <property type="component" value="Unassembled WGS sequence"/>
</dbReference>
<keyword evidence="2" id="KW-0812">Transmembrane</keyword>
<feature type="compositionally biased region" description="Polar residues" evidence="1">
    <location>
        <begin position="683"/>
        <end position="696"/>
    </location>
</feature>
<protein>
    <recommendedName>
        <fullName evidence="5">RING-type domain-containing protein</fullName>
    </recommendedName>
</protein>
<dbReference type="EMBL" id="LSRX01001452">
    <property type="protein sequence ID" value="OLP79729.1"/>
    <property type="molecule type" value="Genomic_DNA"/>
</dbReference>
<reference evidence="3 4" key="1">
    <citation type="submission" date="2016-02" db="EMBL/GenBank/DDBJ databases">
        <title>Genome analysis of coral dinoflagellate symbionts highlights evolutionary adaptations to a symbiotic lifestyle.</title>
        <authorList>
            <person name="Aranda M."/>
            <person name="Li Y."/>
            <person name="Liew Y.J."/>
            <person name="Baumgarten S."/>
            <person name="Simakov O."/>
            <person name="Wilson M."/>
            <person name="Piel J."/>
            <person name="Ashoor H."/>
            <person name="Bougouffa S."/>
            <person name="Bajic V.B."/>
            <person name="Ryu T."/>
            <person name="Ravasi T."/>
            <person name="Bayer T."/>
            <person name="Micklem G."/>
            <person name="Kim H."/>
            <person name="Bhak J."/>
            <person name="Lajeunesse T.C."/>
            <person name="Voolstra C.R."/>
        </authorList>
    </citation>
    <scope>NUCLEOTIDE SEQUENCE [LARGE SCALE GENOMIC DNA]</scope>
    <source>
        <strain evidence="3 4">CCMP2467</strain>
    </source>
</reference>
<feature type="transmembrane region" description="Helical" evidence="2">
    <location>
        <begin position="342"/>
        <end position="359"/>
    </location>
</feature>
<feature type="transmembrane region" description="Helical" evidence="2">
    <location>
        <begin position="183"/>
        <end position="207"/>
    </location>
</feature>
<feature type="region of interest" description="Disordered" evidence="1">
    <location>
        <begin position="245"/>
        <end position="265"/>
    </location>
</feature>
<evidence type="ECO:0000256" key="2">
    <source>
        <dbReference type="SAM" id="Phobius"/>
    </source>
</evidence>
<dbReference type="OrthoDB" id="415134at2759"/>
<gene>
    <name evidence="3" type="ORF">AK812_SmicGene39956</name>
</gene>
<evidence type="ECO:0000256" key="1">
    <source>
        <dbReference type="SAM" id="MobiDB-lite"/>
    </source>
</evidence>
<comment type="caution">
    <text evidence="3">The sequence shown here is derived from an EMBL/GenBank/DDBJ whole genome shotgun (WGS) entry which is preliminary data.</text>
</comment>
<keyword evidence="2" id="KW-1133">Transmembrane helix</keyword>
<feature type="compositionally biased region" description="Low complexity" evidence="1">
    <location>
        <begin position="1"/>
        <end position="17"/>
    </location>
</feature>
<name>A0A1Q9C9X4_SYMMI</name>
<accession>A0A1Q9C9X4</accession>
<feature type="region of interest" description="Disordered" evidence="1">
    <location>
        <begin position="800"/>
        <end position="829"/>
    </location>
</feature>
<dbReference type="SUPFAM" id="SSF81631">
    <property type="entry name" value="PAP/OAS1 substrate-binding domain"/>
    <property type="match status" value="1"/>
</dbReference>
<sequence>MSGAPLSTPLLPSAPFPDDSGSTRPTRAQFPNTDRLFADPAADETTDPTENARGLPGQVSCAGFLLVACLVAITMICREAIQGATKSFYCSKDGEHVDANSPAPLGCAIPLATAAILCNLAVVGGLVCVGRFAWRSGGLADGEVAELRRASLIADLQVWRSMSAKVLLMAGLTYLVAGPACAGLAKLALIFLATGFITLYATALFFDQDFDQVRMSPRLMRFLVVYILVGLTFTALACGATQRAGGATSKRGLSGSRDPGETSGLGGNVVGPGDADYFANVCTVLGWQQVAPPRCTIPLDFASGVSLWWAASPVFAVLLPTPRESNAAGGTYRRFLQRWRKHIDGVVLLVLIVLLVLCYQPCARIAPIAYGNAEMGAWGVSLLTLLRRVSPLSCDGWRGPLSHLRNPPPRQTVVQCSVCLQDLQATEDLCQTACGHEFHRSCLEAKEKRGMGGGSAPKSKAEGLGPFQKISTSWLPVVQRVSRQRGLRSSAFTPDARVALLTTGPLPKTMAGLSSLLKHSARYEYFGFNFSRCRFPVLNETFGRCMHASESDRCRRLVNPDQRGGFGLRNLVASATVQNESMDQRQVERAQKKLDSEYAGKGMRASLIYEVFRKTPQPDGVKAPSRKTWEKVQLREPDAELDTLWAPERCNCHCGCRAELGDGEGSRCKDCRSQGPRHRRLKQSQAEQSVGEQSGTRPRSRSRSWQRPRGKGLKRKASRRFKVLVMQDCGDRGDAEQLALQLKGLLRDKTMTHNQLASCYSISQGHSLMQKLKEMSRDDQMTLTAFVHEFPEHFETVGSNQLKARPAQQPESKAPCQPEPGAEQEREQGERLGAAALAEPMRYSELSRSLRALLSSGPGRPLPLDELDALFIERYKTSVSAVAGMSLAEYLQRKDSLFEYEPVQQTVKLLDRGATVAAGEMDESFVVREFVQLIEALGPVTYISTLCGKFIQRNGISVTSVISSRPLDLFKRHPNSFLVLGAGNVTLKKYESLPEVQRLMETAVPKARRGVKPAEAEESTFEVPDILTEQHVVEEFRRLILADGVDSVYISSLCGRFLQRFKKPVTAIIDGKPAEFLRRYPEIFVMTGGGNVGLREVLGADAVSVLPPPTRTKPVQDDATALPSDFNDKDFRDIDCIFDEEIQKDVKAMLEVLRHQLEKVSFLAVDCAVVGGPVGQGLHCRHGAEIVLFVRQLPFKNFSQWLPHLVETLTPVLQFQLGQLAAPTIDCVKAGRDRVHFDLLAEGLSIPIEVLLSPIFKSRAHLMECIRDSPPDERLYFYAAFVRERNELMAGQSTDVKAIMNLMLWWVSVQPWSIASVRPTKWLVQLLTLRSCRKVQSDRSRLVAAVLRSFADLASLKELWEDADTSLCLYVSQDVWKPLLGQRPLVMDPVNPFCNLLDGFDGSELIKYAQPAGRCIVTGIGRSLSKPCSVPVSSADGF</sequence>
<feature type="region of interest" description="Disordered" evidence="1">
    <location>
        <begin position="663"/>
        <end position="717"/>
    </location>
</feature>
<feature type="compositionally biased region" description="Basic residues" evidence="1">
    <location>
        <begin position="698"/>
        <end position="717"/>
    </location>
</feature>
<organism evidence="3 4">
    <name type="scientific">Symbiodinium microadriaticum</name>
    <name type="common">Dinoflagellate</name>
    <name type="synonym">Zooxanthella microadriatica</name>
    <dbReference type="NCBI Taxonomy" id="2951"/>
    <lineage>
        <taxon>Eukaryota</taxon>
        <taxon>Sar</taxon>
        <taxon>Alveolata</taxon>
        <taxon>Dinophyceae</taxon>
        <taxon>Suessiales</taxon>
        <taxon>Symbiodiniaceae</taxon>
        <taxon>Symbiodinium</taxon>
    </lineage>
</organism>
<feature type="transmembrane region" description="Helical" evidence="2">
    <location>
        <begin position="57"/>
        <end position="77"/>
    </location>
</feature>
<evidence type="ECO:0008006" key="5">
    <source>
        <dbReference type="Google" id="ProtNLM"/>
    </source>
</evidence>
<feature type="transmembrane region" description="Helical" evidence="2">
    <location>
        <begin position="219"/>
        <end position="242"/>
    </location>
</feature>
<dbReference type="InterPro" id="IPR013083">
    <property type="entry name" value="Znf_RING/FYVE/PHD"/>
</dbReference>
<dbReference type="Gene3D" id="1.10.1410.20">
    <property type="entry name" value="2'-5'-oligoadenylate synthetase 1, domain 2"/>
    <property type="match status" value="1"/>
</dbReference>
<feature type="compositionally biased region" description="Polar residues" evidence="1">
    <location>
        <begin position="20"/>
        <end position="32"/>
    </location>
</feature>
<feature type="region of interest" description="Disordered" evidence="1">
    <location>
        <begin position="1"/>
        <end position="53"/>
    </location>
</feature>
<keyword evidence="2" id="KW-0472">Membrane</keyword>
<evidence type="ECO:0000313" key="4">
    <source>
        <dbReference type="Proteomes" id="UP000186817"/>
    </source>
</evidence>
<proteinExistence type="predicted"/>